<evidence type="ECO:0000313" key="4">
    <source>
        <dbReference type="EMBL" id="CAH0045313.1"/>
    </source>
</evidence>
<evidence type="ECO:0000259" key="2">
    <source>
        <dbReference type="Pfam" id="PF14420"/>
    </source>
</evidence>
<evidence type="ECO:0008006" key="6">
    <source>
        <dbReference type="Google" id="ProtNLM"/>
    </source>
</evidence>
<sequence length="463" mass="52329">MSLSLPPDSPAENRLKWVHRCSLILWEQDYGIISGELDTTLEKSKTLRLSLLESLISIGKTLTGKIIMLLNQADDMSQSREALTLVLHEAEIYIQNDYEESSVLSDGDSDASSTVCDDWLDIADDLWTDVQCLLDLQPIIETPVLTIAAKSNMSKPQWAELKPHTAYTDKISNRYPEADLKLVDRLARGNWVRFLETKSSRDQNLSLGWVKGTINETQGKTKPPISEHPSTFHDSGIGSSAPSLSLYAETVMSYHQSERESVRVPPLPEGAKNGMPFDCIACGRNLMIRSNKRWKKHLYSDLHPWMCLDLQCNFGETAFEKRQDWVDHLALDHKLANDWKGFSCPLCHEALDDGQDNITRHLSAHMEEISLSAIPAAVESDHDSDSTSDTSDDEVKPAGRTLMRVRPSIAEPNNLGPFRNRKKITHEQWEAKRPIIADLYVRRQMTLKEVMKRLESNYGFIAA</sequence>
<evidence type="ECO:0000256" key="1">
    <source>
        <dbReference type="SAM" id="MobiDB-lite"/>
    </source>
</evidence>
<dbReference type="OrthoDB" id="20872at2759"/>
<feature type="domain" description="Oxidoreductase acuF-like C2H2 type zinc-finger" evidence="3">
    <location>
        <begin position="274"/>
        <end position="302"/>
    </location>
</feature>
<accession>A0A9N9YWG2</accession>
<evidence type="ECO:0000259" key="3">
    <source>
        <dbReference type="Pfam" id="PF26082"/>
    </source>
</evidence>
<dbReference type="AlphaFoldDB" id="A0A9N9YWG2"/>
<feature type="region of interest" description="Disordered" evidence="1">
    <location>
        <begin position="378"/>
        <end position="419"/>
    </location>
</feature>
<gene>
    <name evidence="4" type="ORF">CSOL1703_00011060</name>
</gene>
<reference evidence="4" key="1">
    <citation type="submission" date="2021-10" db="EMBL/GenBank/DDBJ databases">
        <authorList>
            <person name="Piombo E."/>
        </authorList>
    </citation>
    <scope>NUCLEOTIDE SEQUENCE</scope>
</reference>
<dbReference type="EMBL" id="CABFOC020000011">
    <property type="protein sequence ID" value="CAH0045313.1"/>
    <property type="molecule type" value="Genomic_DNA"/>
</dbReference>
<dbReference type="InterPro" id="IPR058925">
    <property type="entry name" value="zf-C2H2_AcuF"/>
</dbReference>
<dbReference type="Pfam" id="PF14420">
    <property type="entry name" value="Clr5"/>
    <property type="match status" value="1"/>
</dbReference>
<keyword evidence="5" id="KW-1185">Reference proteome</keyword>
<comment type="caution">
    <text evidence="4">The sequence shown here is derived from an EMBL/GenBank/DDBJ whole genome shotgun (WGS) entry which is preliminary data.</text>
</comment>
<dbReference type="Pfam" id="PF26082">
    <property type="entry name" value="zf-C2H2_AcuF"/>
    <property type="match status" value="1"/>
</dbReference>
<organism evidence="4 5">
    <name type="scientific">Clonostachys solani</name>
    <dbReference type="NCBI Taxonomy" id="160281"/>
    <lineage>
        <taxon>Eukaryota</taxon>
        <taxon>Fungi</taxon>
        <taxon>Dikarya</taxon>
        <taxon>Ascomycota</taxon>
        <taxon>Pezizomycotina</taxon>
        <taxon>Sordariomycetes</taxon>
        <taxon>Hypocreomycetidae</taxon>
        <taxon>Hypocreales</taxon>
        <taxon>Bionectriaceae</taxon>
        <taxon>Clonostachys</taxon>
    </lineage>
</organism>
<feature type="domain" description="Clr5" evidence="2">
    <location>
        <begin position="426"/>
        <end position="462"/>
    </location>
</feature>
<feature type="region of interest" description="Disordered" evidence="1">
    <location>
        <begin position="216"/>
        <end position="235"/>
    </location>
</feature>
<dbReference type="PANTHER" id="PTHR35391">
    <property type="entry name" value="C2H2-TYPE DOMAIN-CONTAINING PROTEIN-RELATED"/>
    <property type="match status" value="1"/>
</dbReference>
<name>A0A9N9YWG2_9HYPO</name>
<evidence type="ECO:0000313" key="5">
    <source>
        <dbReference type="Proteomes" id="UP000775872"/>
    </source>
</evidence>
<dbReference type="InterPro" id="IPR025676">
    <property type="entry name" value="Clr5_dom"/>
</dbReference>
<proteinExistence type="predicted"/>
<protein>
    <recommendedName>
        <fullName evidence="6">C2H2-type domain-containing protein</fullName>
    </recommendedName>
</protein>
<dbReference type="PANTHER" id="PTHR35391:SF5">
    <property type="entry name" value="DUF6590 DOMAIN-CONTAINING PROTEIN"/>
    <property type="match status" value="1"/>
</dbReference>
<dbReference type="Proteomes" id="UP000775872">
    <property type="component" value="Unassembled WGS sequence"/>
</dbReference>